<evidence type="ECO:0000313" key="2">
    <source>
        <dbReference type="EMBL" id="CAG9320196.1"/>
    </source>
</evidence>
<proteinExistence type="predicted"/>
<dbReference type="AlphaFoldDB" id="A0AAU9J1T9"/>
<sequence>MEDISILKQQIDEQKSMMQAKGLNWTGVDSLYTKILEIRCIVDDFSANDNIEKSKFYEDLAPQLDELENYVIFEKRCSELIEKEREKEAIEHLKQMNELKENYLNSMLRLEDVSTKLVKSKNILLKEIEKNKSIQEENDKLGYLILQINQEKTNISEKYQALTNNIQNNREIGNGSNGDQYDSLRAENNYLKDTVHEKSEEINRLKERNATLESELKSLRRQEMRLE</sequence>
<keyword evidence="1" id="KW-0175">Coiled coil</keyword>
<reference evidence="2" key="1">
    <citation type="submission" date="2021-09" db="EMBL/GenBank/DDBJ databases">
        <authorList>
            <consortium name="AG Swart"/>
            <person name="Singh M."/>
            <person name="Singh A."/>
            <person name="Seah K."/>
            <person name="Emmerich C."/>
        </authorList>
    </citation>
    <scope>NUCLEOTIDE SEQUENCE</scope>
    <source>
        <strain evidence="2">ATCC30299</strain>
    </source>
</reference>
<feature type="coiled-coil region" evidence="1">
    <location>
        <begin position="145"/>
        <end position="222"/>
    </location>
</feature>
<accession>A0AAU9J1T9</accession>
<dbReference type="EMBL" id="CAJZBQ010000024">
    <property type="protein sequence ID" value="CAG9320196.1"/>
    <property type="molecule type" value="Genomic_DNA"/>
</dbReference>
<gene>
    <name evidence="2" type="ORF">BSTOLATCC_MIC25428</name>
</gene>
<dbReference type="Proteomes" id="UP001162131">
    <property type="component" value="Unassembled WGS sequence"/>
</dbReference>
<keyword evidence="3" id="KW-1185">Reference proteome</keyword>
<name>A0AAU9J1T9_9CILI</name>
<comment type="caution">
    <text evidence="2">The sequence shown here is derived from an EMBL/GenBank/DDBJ whole genome shotgun (WGS) entry which is preliminary data.</text>
</comment>
<feature type="coiled-coil region" evidence="1">
    <location>
        <begin position="82"/>
        <end position="113"/>
    </location>
</feature>
<organism evidence="2 3">
    <name type="scientific">Blepharisma stoltei</name>
    <dbReference type="NCBI Taxonomy" id="1481888"/>
    <lineage>
        <taxon>Eukaryota</taxon>
        <taxon>Sar</taxon>
        <taxon>Alveolata</taxon>
        <taxon>Ciliophora</taxon>
        <taxon>Postciliodesmatophora</taxon>
        <taxon>Heterotrichea</taxon>
        <taxon>Heterotrichida</taxon>
        <taxon>Blepharismidae</taxon>
        <taxon>Blepharisma</taxon>
    </lineage>
</organism>
<protein>
    <submittedName>
        <fullName evidence="2">Uncharacterized protein</fullName>
    </submittedName>
</protein>
<evidence type="ECO:0000256" key="1">
    <source>
        <dbReference type="SAM" id="Coils"/>
    </source>
</evidence>
<evidence type="ECO:0000313" key="3">
    <source>
        <dbReference type="Proteomes" id="UP001162131"/>
    </source>
</evidence>